<gene>
    <name evidence="8" type="ORF">QWJ08_06905</name>
</gene>
<dbReference type="EMBL" id="JAUEOZ010000001">
    <property type="protein sequence ID" value="MDN2481122.1"/>
    <property type="molecule type" value="Genomic_DNA"/>
</dbReference>
<keyword evidence="5 8" id="KW-0255">Endonuclease</keyword>
<evidence type="ECO:0000256" key="2">
    <source>
        <dbReference type="ARBA" id="ARBA00009260"/>
    </source>
</evidence>
<protein>
    <submittedName>
        <fullName evidence="8">Replication endonuclease</fullName>
    </submittedName>
</protein>
<dbReference type="InterPro" id="IPR008766">
    <property type="entry name" value="Replication_gene_A-like"/>
</dbReference>
<accession>A0ABT7XZA6</accession>
<sequence length="582" mass="66232">MIKLIKPVEQELNQRVSARQLRKNATPLNVANFRDEQRAKLASIQSHIKNQYPDLFGESALLTHDKLISQSRLKSLSNAAAESGLKLMQEITTHHQHDFADFYETIRYVVGEQNKRARALLIEPPIDLGAKQPPTEGELESAALKLVDPSWYMRRLMKLRGQYKEYCQIALGYVGEQKHQHKYVSRGAFNAWKENQRQMQEYIKNMALLDEENGESISLEDAINSSTANPENRRVEMMVRARGFEELAEDKGYTALFITWTLPSRFHRNSYKWDGSSPLDGQAELMKTWARGRARLAKREIDYFGFRVAEPHKDATPHAHYFLFCAPRDVETIKAQLQDVACKTDREELGDNTEARFKAVECDPSKGGATAYIAKYVSKNINGAYLAEDENGQPLELAEAEKSAFSVRAWASLFNIRQFQQFGGASVSLWRVMRKAKPSQTQFNEQLEAIRQAADSSKWSVFCELAQGVKLAYEQKDNQYKETIKRVIGFEWVSGVIQTARECGLKLVPKAKAEGLLKARSASTWSTENNCNHAIREQIKTVTGWSSAQLTEYVSPLLKGRIFIVDQYQTIKIRNGCLLVSN</sequence>
<evidence type="ECO:0000256" key="6">
    <source>
        <dbReference type="ARBA" id="ARBA00022801"/>
    </source>
</evidence>
<comment type="similarity">
    <text evidence="2">Belongs to the phage GPA family.</text>
</comment>
<evidence type="ECO:0000256" key="5">
    <source>
        <dbReference type="ARBA" id="ARBA00022759"/>
    </source>
</evidence>
<keyword evidence="6" id="KW-0378">Hydrolase</keyword>
<keyword evidence="9" id="KW-1185">Reference proteome</keyword>
<comment type="caution">
    <text evidence="8">The sequence shown here is derived from an EMBL/GenBank/DDBJ whole genome shotgun (WGS) entry which is preliminary data.</text>
</comment>
<dbReference type="Proteomes" id="UP001169719">
    <property type="component" value="Unassembled WGS sequence"/>
</dbReference>
<dbReference type="RefSeq" id="WP_289961242.1">
    <property type="nucleotide sequence ID" value="NZ_JAUEOZ010000001.1"/>
</dbReference>
<feature type="domain" description="Replication gene A protein-like" evidence="7">
    <location>
        <begin position="78"/>
        <end position="383"/>
    </location>
</feature>
<evidence type="ECO:0000313" key="9">
    <source>
        <dbReference type="Proteomes" id="UP001169719"/>
    </source>
</evidence>
<evidence type="ECO:0000256" key="3">
    <source>
        <dbReference type="ARBA" id="ARBA00022705"/>
    </source>
</evidence>
<name>A0ABT7XZA6_9VIBR</name>
<comment type="function">
    <text evidence="1">Possible endonuclease which induces a single-strand cut and initiates DNA replication.</text>
</comment>
<keyword evidence="4" id="KW-0540">Nuclease</keyword>
<evidence type="ECO:0000256" key="4">
    <source>
        <dbReference type="ARBA" id="ARBA00022722"/>
    </source>
</evidence>
<evidence type="ECO:0000256" key="1">
    <source>
        <dbReference type="ARBA" id="ARBA00003293"/>
    </source>
</evidence>
<keyword evidence="3" id="KW-0235">DNA replication</keyword>
<organism evidence="8 9">
    <name type="scientific">Vibrio agarivorans</name>
    <dbReference type="NCBI Taxonomy" id="153622"/>
    <lineage>
        <taxon>Bacteria</taxon>
        <taxon>Pseudomonadati</taxon>
        <taxon>Pseudomonadota</taxon>
        <taxon>Gammaproteobacteria</taxon>
        <taxon>Vibrionales</taxon>
        <taxon>Vibrionaceae</taxon>
        <taxon>Vibrio</taxon>
    </lineage>
</organism>
<dbReference type="Pfam" id="PF05840">
    <property type="entry name" value="Phage_GPA"/>
    <property type="match status" value="1"/>
</dbReference>
<reference evidence="8" key="1">
    <citation type="submission" date="2024-05" db="EMBL/GenBank/DDBJ databases">
        <title>Genome Sequences of Four Agar- Degrading Marine Bacteria.</title>
        <authorList>
            <person name="Phillips E.K."/>
            <person name="Shaffer J.C."/>
            <person name="Henson M.W."/>
            <person name="Temperton B."/>
            <person name="Thrash C.J."/>
            <person name="Martin M.O."/>
        </authorList>
    </citation>
    <scope>NUCLEOTIDE SEQUENCE</scope>
    <source>
        <strain evidence="8">EKP203</strain>
    </source>
</reference>
<evidence type="ECO:0000313" key="8">
    <source>
        <dbReference type="EMBL" id="MDN2481122.1"/>
    </source>
</evidence>
<evidence type="ECO:0000259" key="7">
    <source>
        <dbReference type="Pfam" id="PF05840"/>
    </source>
</evidence>
<dbReference type="GO" id="GO:0004519">
    <property type="term" value="F:endonuclease activity"/>
    <property type="evidence" value="ECO:0007669"/>
    <property type="project" value="UniProtKB-KW"/>
</dbReference>
<proteinExistence type="inferred from homology"/>